<organism evidence="2">
    <name type="scientific">marine metagenome</name>
    <dbReference type="NCBI Taxonomy" id="408172"/>
    <lineage>
        <taxon>unclassified sequences</taxon>
        <taxon>metagenomes</taxon>
        <taxon>ecological metagenomes</taxon>
    </lineage>
</organism>
<evidence type="ECO:0000313" key="2">
    <source>
        <dbReference type="EMBL" id="SVD24576.1"/>
    </source>
</evidence>
<dbReference type="AlphaFoldDB" id="A0A382TR66"/>
<evidence type="ECO:0000259" key="1">
    <source>
        <dbReference type="Pfam" id="PF13860"/>
    </source>
</evidence>
<accession>A0A382TR66</accession>
<dbReference type="EMBL" id="UINC01138556">
    <property type="protein sequence ID" value="SVD24576.1"/>
    <property type="molecule type" value="Genomic_DNA"/>
</dbReference>
<protein>
    <recommendedName>
        <fullName evidence="1">FlgD/Vpr Ig-like domain-containing protein</fullName>
    </recommendedName>
</protein>
<dbReference type="InterPro" id="IPR025965">
    <property type="entry name" value="FlgD/Vpr_Ig-like"/>
</dbReference>
<feature type="domain" description="FlgD/Vpr Ig-like" evidence="1">
    <location>
        <begin position="170"/>
        <end position="233"/>
    </location>
</feature>
<dbReference type="Pfam" id="PF13860">
    <property type="entry name" value="FlgD_ig"/>
    <property type="match status" value="1"/>
</dbReference>
<sequence length="245" mass="27550">MNFLYTAILSISIIIAGEAKLDILSANKKNIYLHIESEEDLYGIQFEILYKPSEVFLNEDAIISKVEGIKIYTNKKEDDRYAVLMLGFPGENHMLANHGIITEIIEIQFNPVEKFRGSSFGEIDEIILAGKAGVAIELSDSSINSFELSFLKPIVSSLSKNHPNPFNSTTSIDYTLSEAGMVSLVIYDLEGTLIKTLTDDYQEKDYHTIIWNGMNEDRQPIENGRYILKMSTSGFSDSIIMTLLK</sequence>
<proteinExistence type="predicted"/>
<dbReference type="Gene3D" id="2.60.40.4070">
    <property type="match status" value="1"/>
</dbReference>
<reference evidence="2" key="1">
    <citation type="submission" date="2018-05" db="EMBL/GenBank/DDBJ databases">
        <authorList>
            <person name="Lanie J.A."/>
            <person name="Ng W.-L."/>
            <person name="Kazmierczak K.M."/>
            <person name="Andrzejewski T.M."/>
            <person name="Davidsen T.M."/>
            <person name="Wayne K.J."/>
            <person name="Tettelin H."/>
            <person name="Glass J.I."/>
            <person name="Rusch D."/>
            <person name="Podicherti R."/>
            <person name="Tsui H.-C.T."/>
            <person name="Winkler M.E."/>
        </authorList>
    </citation>
    <scope>NUCLEOTIDE SEQUENCE</scope>
</reference>
<gene>
    <name evidence="2" type="ORF">METZ01_LOCUS377430</name>
</gene>
<name>A0A382TR66_9ZZZZ</name>